<accession>G3J2E1</accession>
<dbReference type="OrthoDB" id="9790826at2"/>
<dbReference type="HOGENOM" id="CLU_121622_1_1_6"/>
<keyword evidence="2" id="KW-1185">Reference proteome</keyword>
<organism evidence="1 2">
    <name type="scientific">Methylobacter tundripaludum (strain ATCC BAA-1195 / DSM 17260 / SV96)</name>
    <dbReference type="NCBI Taxonomy" id="697282"/>
    <lineage>
        <taxon>Bacteria</taxon>
        <taxon>Pseudomonadati</taxon>
        <taxon>Pseudomonadota</taxon>
        <taxon>Gammaproteobacteria</taxon>
        <taxon>Methylococcales</taxon>
        <taxon>Methylococcaceae</taxon>
        <taxon>Methylobacter</taxon>
    </lineage>
</organism>
<dbReference type="Pfam" id="PF08888">
    <property type="entry name" value="HopJ"/>
    <property type="match status" value="1"/>
</dbReference>
<reference evidence="1 2" key="1">
    <citation type="submission" date="2011-06" db="EMBL/GenBank/DDBJ databases">
        <title>Genomic sequence of Methylobacter tundripaludum SV96.</title>
        <authorList>
            <consortium name="US DOE Joint Genome Institute"/>
            <person name="Lucas S."/>
            <person name="Han J."/>
            <person name="Lapidus A."/>
            <person name="Cheng J.-F."/>
            <person name="Goodwin L."/>
            <person name="Pitluck S."/>
            <person name="Held B."/>
            <person name="Detter J.C."/>
            <person name="Han C."/>
            <person name="Tapia R."/>
            <person name="Land M."/>
            <person name="Hauser L."/>
            <person name="Kyrpides N."/>
            <person name="Ivanova N."/>
            <person name="Ovchinnikova G."/>
            <person name="Pagani I."/>
            <person name="Klotz M.G."/>
            <person name="Dispirito A.A."/>
            <person name="Murrell J.C."/>
            <person name="Dunfield P."/>
            <person name="Kalyuzhnaya M.G."/>
            <person name="Svenning M."/>
            <person name="Trotsenko Y.A."/>
            <person name="Stein L.Y."/>
            <person name="Woyke T."/>
        </authorList>
    </citation>
    <scope>NUCLEOTIDE SEQUENCE [LARGE SCALE GENOMIC DNA]</scope>
    <source>
        <strain evidence="2">ATCC BAA-1195 / DSM 17260 / SV96</strain>
    </source>
</reference>
<dbReference type="RefSeq" id="WP_006894108.1">
    <property type="nucleotide sequence ID" value="NZ_JH109154.1"/>
</dbReference>
<dbReference type="Proteomes" id="UP000004664">
    <property type="component" value="Unassembled WGS sequence"/>
</dbReference>
<dbReference type="InterPro" id="IPR014984">
    <property type="entry name" value="HopJ"/>
</dbReference>
<gene>
    <name evidence="1" type="ORF">Mettu_3017</name>
</gene>
<dbReference type="InterPro" id="IPR038604">
    <property type="entry name" value="HopJ_sf"/>
</dbReference>
<dbReference type="eggNOG" id="ENOG5032RP0">
    <property type="taxonomic scope" value="Bacteria"/>
</dbReference>
<sequence>MSLASFIEKATNNSPVSFDETIAVITENYHYQATEFSNGLNEQMLVNQAGTNEGSCKIFAFAQLNRLDQQQTLNLFGDYYRLDVLNDPHGTGHQNIRNFMQYGWEGICFNGVALTAKKTLISIKI</sequence>
<evidence type="ECO:0000313" key="1">
    <source>
        <dbReference type="EMBL" id="EGW19897.1"/>
    </source>
</evidence>
<protein>
    <submittedName>
        <fullName evidence="1">HopJ type III effector protein</fullName>
    </submittedName>
</protein>
<evidence type="ECO:0000313" key="2">
    <source>
        <dbReference type="Proteomes" id="UP000004664"/>
    </source>
</evidence>
<name>G3J2E1_METTV</name>
<dbReference type="STRING" id="697282.Mettu_3017"/>
<dbReference type="Gene3D" id="3.20.160.10">
    <property type="entry name" value="vpa0580 domain like"/>
    <property type="match status" value="1"/>
</dbReference>
<dbReference type="EMBL" id="JH109154">
    <property type="protein sequence ID" value="EGW19897.1"/>
    <property type="molecule type" value="Genomic_DNA"/>
</dbReference>
<proteinExistence type="predicted"/>
<dbReference type="AlphaFoldDB" id="G3J2E1"/>